<proteinExistence type="predicted"/>
<dbReference type="PANTHER" id="PTHR34952">
    <property type="entry name" value="OS05G0113500 PROTEIN"/>
    <property type="match status" value="1"/>
</dbReference>
<reference evidence="2" key="1">
    <citation type="submission" date="2020-07" db="EMBL/GenBank/DDBJ databases">
        <authorList>
            <person name="Lin J."/>
        </authorList>
    </citation>
    <scope>NUCLEOTIDE SEQUENCE</scope>
</reference>
<feature type="compositionally biased region" description="Basic residues" evidence="1">
    <location>
        <begin position="223"/>
        <end position="233"/>
    </location>
</feature>
<sequence length="327" mass="35407">MPSVLGRFPPRRRAASAIASLSSSFNVGIGILGLFGFLVEVSASLVGKFLQSSFCYLSSWMGSLSLSTNTFPGYDLAVEELGITLSQVVHVGDEDEFTGSNFISILYEISDEDETELQTLSLNSVLSEGSSLSLNSVLSEGSSDSATVLSEAVQSHSLVQNENKVLLPEIVGGRSPSHETGRKLVSAMKGSRAEQGIVLTSKLSVKWAEDVYDPPVTAESHTVRGHHRHRSKANKKDYNKNKHSKAKSTSRNSSDRRHAYHRSSSKITDPHLLRLQDFREKSKTLNKAAMSNAEDVPECAARAQELKCGGSFMGPLAPMHLPLAEAS</sequence>
<dbReference type="EMBL" id="LR862130">
    <property type="protein sequence ID" value="CAD1829507.1"/>
    <property type="molecule type" value="Genomic_DNA"/>
</dbReference>
<name>A0A6V7PF61_ANACO</name>
<evidence type="ECO:0000313" key="2">
    <source>
        <dbReference type="EMBL" id="CAD1829507.1"/>
    </source>
</evidence>
<evidence type="ECO:0000256" key="1">
    <source>
        <dbReference type="SAM" id="MobiDB-lite"/>
    </source>
</evidence>
<organism evidence="2">
    <name type="scientific">Ananas comosus var. bracteatus</name>
    <name type="common">red pineapple</name>
    <dbReference type="NCBI Taxonomy" id="296719"/>
    <lineage>
        <taxon>Eukaryota</taxon>
        <taxon>Viridiplantae</taxon>
        <taxon>Streptophyta</taxon>
        <taxon>Embryophyta</taxon>
        <taxon>Tracheophyta</taxon>
        <taxon>Spermatophyta</taxon>
        <taxon>Magnoliopsida</taxon>
        <taxon>Liliopsida</taxon>
        <taxon>Poales</taxon>
        <taxon>Bromeliaceae</taxon>
        <taxon>Bromelioideae</taxon>
        <taxon>Ananas</taxon>
    </lineage>
</organism>
<dbReference type="PANTHER" id="PTHR34952:SF1">
    <property type="entry name" value="OS01G0814400 PROTEIN"/>
    <property type="match status" value="1"/>
</dbReference>
<feature type="region of interest" description="Disordered" evidence="1">
    <location>
        <begin position="218"/>
        <end position="271"/>
    </location>
</feature>
<gene>
    <name evidence="2" type="ORF">CB5_LOCUS12718</name>
</gene>
<accession>A0A6V7PF61</accession>
<dbReference type="AlphaFoldDB" id="A0A6V7PF61"/>
<protein>
    <submittedName>
        <fullName evidence="2">Uncharacterized protein</fullName>
    </submittedName>
</protein>